<dbReference type="VEuPathDB" id="HostDB:ENSCPOG00000031470"/>
<dbReference type="Bgee" id="ENSCPOG00000031470">
    <property type="expression patterns" value="Expressed in testis"/>
</dbReference>
<dbReference type="Proteomes" id="UP000005447">
    <property type="component" value="Unassembled WGS sequence"/>
</dbReference>
<feature type="compositionally biased region" description="Basic and acidic residues" evidence="1">
    <location>
        <begin position="379"/>
        <end position="388"/>
    </location>
</feature>
<feature type="compositionally biased region" description="Basic residues" evidence="1">
    <location>
        <begin position="355"/>
        <end position="370"/>
    </location>
</feature>
<name>A0A286X7H7_CAVPO</name>
<feature type="compositionally biased region" description="Low complexity" evidence="1">
    <location>
        <begin position="338"/>
        <end position="351"/>
    </location>
</feature>
<dbReference type="AlphaFoldDB" id="A0A286X7H7"/>
<evidence type="ECO:0000256" key="1">
    <source>
        <dbReference type="SAM" id="MobiDB-lite"/>
    </source>
</evidence>
<dbReference type="PANTHER" id="PTHR37871">
    <property type="entry name" value="PROLINE-RICH PROTEIN 22"/>
    <property type="match status" value="1"/>
</dbReference>
<keyword evidence="3" id="KW-1185">Reference proteome</keyword>
<evidence type="ECO:0000313" key="3">
    <source>
        <dbReference type="Proteomes" id="UP000005447"/>
    </source>
</evidence>
<dbReference type="EMBL" id="AAKN02056764">
    <property type="status" value="NOT_ANNOTATED_CDS"/>
    <property type="molecule type" value="Genomic_DNA"/>
</dbReference>
<feature type="compositionally biased region" description="Low complexity" evidence="1">
    <location>
        <begin position="195"/>
        <end position="214"/>
    </location>
</feature>
<organism evidence="2 3">
    <name type="scientific">Cavia porcellus</name>
    <name type="common">Guinea pig</name>
    <dbReference type="NCBI Taxonomy" id="10141"/>
    <lineage>
        <taxon>Eukaryota</taxon>
        <taxon>Metazoa</taxon>
        <taxon>Chordata</taxon>
        <taxon>Craniata</taxon>
        <taxon>Vertebrata</taxon>
        <taxon>Euteleostomi</taxon>
        <taxon>Mammalia</taxon>
        <taxon>Eutheria</taxon>
        <taxon>Euarchontoglires</taxon>
        <taxon>Glires</taxon>
        <taxon>Rodentia</taxon>
        <taxon>Hystricomorpha</taxon>
        <taxon>Caviidae</taxon>
        <taxon>Cavia</taxon>
    </lineage>
</organism>
<feature type="region of interest" description="Disordered" evidence="1">
    <location>
        <begin position="1"/>
        <end position="32"/>
    </location>
</feature>
<accession>A0A286X7H7</accession>
<dbReference type="PANTHER" id="PTHR37871:SF1">
    <property type="entry name" value="PROLINE-RICH PROTEIN 22"/>
    <property type="match status" value="1"/>
</dbReference>
<reference evidence="2" key="2">
    <citation type="submission" date="2025-08" db="UniProtKB">
        <authorList>
            <consortium name="Ensembl"/>
        </authorList>
    </citation>
    <scope>IDENTIFICATION</scope>
    <source>
        <strain evidence="2">2N</strain>
    </source>
</reference>
<feature type="region of interest" description="Disordered" evidence="1">
    <location>
        <begin position="330"/>
        <end position="388"/>
    </location>
</feature>
<dbReference type="InterPro" id="IPR031535">
    <property type="entry name" value="PRR22"/>
</dbReference>
<reference evidence="2" key="3">
    <citation type="submission" date="2025-09" db="UniProtKB">
        <authorList>
            <consortium name="Ensembl"/>
        </authorList>
    </citation>
    <scope>IDENTIFICATION</scope>
    <source>
        <strain evidence="2">2N</strain>
    </source>
</reference>
<dbReference type="GeneTree" id="ENSGT00390000016128"/>
<proteinExistence type="predicted"/>
<protein>
    <submittedName>
        <fullName evidence="2">Proline rich 22</fullName>
    </submittedName>
</protein>
<dbReference type="InParanoid" id="A0A286X7H7"/>
<reference evidence="3" key="1">
    <citation type="journal article" date="2011" name="Nature">
        <title>A high-resolution map of human evolutionary constraint using 29 mammals.</title>
        <authorList>
            <person name="Lindblad-Toh K."/>
            <person name="Garber M."/>
            <person name="Zuk O."/>
            <person name="Lin M.F."/>
            <person name="Parker B.J."/>
            <person name="Washietl S."/>
            <person name="Kheradpour P."/>
            <person name="Ernst J."/>
            <person name="Jordan G."/>
            <person name="Mauceli E."/>
            <person name="Ward L.D."/>
            <person name="Lowe C.B."/>
            <person name="Holloway A.K."/>
            <person name="Clamp M."/>
            <person name="Gnerre S."/>
            <person name="Alfoldi J."/>
            <person name="Beal K."/>
            <person name="Chang J."/>
            <person name="Clawson H."/>
            <person name="Cuff J."/>
            <person name="Di Palma F."/>
            <person name="Fitzgerald S."/>
            <person name="Flicek P."/>
            <person name="Guttman M."/>
            <person name="Hubisz M.J."/>
            <person name="Jaffe D.B."/>
            <person name="Jungreis I."/>
            <person name="Kent W.J."/>
            <person name="Kostka D."/>
            <person name="Lara M."/>
            <person name="Martins A.L."/>
            <person name="Massingham T."/>
            <person name="Moltke I."/>
            <person name="Raney B.J."/>
            <person name="Rasmussen M.D."/>
            <person name="Robinson J."/>
            <person name="Stark A."/>
            <person name="Vilella A.J."/>
            <person name="Wen J."/>
            <person name="Xie X."/>
            <person name="Zody M.C."/>
            <person name="Baldwin J."/>
            <person name="Bloom T."/>
            <person name="Chin C.W."/>
            <person name="Heiman D."/>
            <person name="Nicol R."/>
            <person name="Nusbaum C."/>
            <person name="Young S."/>
            <person name="Wilkinson J."/>
            <person name="Worley K.C."/>
            <person name="Kovar C.L."/>
            <person name="Muzny D.M."/>
            <person name="Gibbs R.A."/>
            <person name="Cree A."/>
            <person name="Dihn H.H."/>
            <person name="Fowler G."/>
            <person name="Jhangiani S."/>
            <person name="Joshi V."/>
            <person name="Lee S."/>
            <person name="Lewis L.R."/>
            <person name="Nazareth L.V."/>
            <person name="Okwuonu G."/>
            <person name="Santibanez J."/>
            <person name="Warren W.C."/>
            <person name="Mardis E.R."/>
            <person name="Weinstock G.M."/>
            <person name="Wilson R.K."/>
            <person name="Delehaunty K."/>
            <person name="Dooling D."/>
            <person name="Fronik C."/>
            <person name="Fulton L."/>
            <person name="Fulton B."/>
            <person name="Graves T."/>
            <person name="Minx P."/>
            <person name="Sodergren E."/>
            <person name="Birney E."/>
            <person name="Margulies E.H."/>
            <person name="Herrero J."/>
            <person name="Green E.D."/>
            <person name="Haussler D."/>
            <person name="Siepel A."/>
            <person name="Goldman N."/>
            <person name="Pollard K.S."/>
            <person name="Pedersen J.S."/>
            <person name="Lander E.S."/>
            <person name="Kellis M."/>
        </authorList>
    </citation>
    <scope>NUCLEOTIDE SEQUENCE [LARGE SCALE GENOMIC DNA]</scope>
    <source>
        <strain evidence="3">2N</strain>
    </source>
</reference>
<gene>
    <name evidence="2" type="primary">PRR22</name>
</gene>
<dbReference type="Pfam" id="PF15776">
    <property type="entry name" value="PRR22"/>
    <property type="match status" value="1"/>
</dbReference>
<sequence length="388" mass="40187">MQHPKPFTPVASQDGFSPQGLEGPTGLGGSADPLPTVASANLLCQPPNPEKDVFPVPPAGFQMAPCGCFFDPRIYRIEWATTDFGQALYKLAVAGTPSPPGSYLLEPQAYAKAPGPPPYPHYQPGGPPYLMPYYPPEGPGREAVGFLRDGGPPSFEGRAALPPAKDAKLPSMLLAVPAEAPPPPPSAYGHLQDHQGQVPGPQAAGQPAEPLEPQDGTGAEPGLSHPQAACEPQAPEAATPSGIGEVPTCEAARPSALFGRGAPGGRHASVRLPRPPRPRLLDGGSGADESSSDIRSLHLPEDLLSFDYSVPEILDAVSNVDYLFNFRALDEEPPAHPGSPAAQPAGPAPQADTRGKKRATSSARKGKAGVKAKQAAPAARRDLGPAPQ</sequence>
<feature type="region of interest" description="Disordered" evidence="1">
    <location>
        <begin position="176"/>
        <end position="294"/>
    </location>
</feature>
<evidence type="ECO:0000313" key="2">
    <source>
        <dbReference type="Ensembl" id="ENSCPOP00000021381.1"/>
    </source>
</evidence>
<dbReference type="OMA" id="RIEWTTP"/>
<dbReference type="FunCoup" id="A0A286X7H7">
    <property type="interactions" value="5"/>
</dbReference>
<dbReference type="Ensembl" id="ENSCPOT00000044712.1">
    <property type="protein sequence ID" value="ENSCPOP00000021381.1"/>
    <property type="gene ID" value="ENSCPOG00000031470.1"/>
</dbReference>
<feature type="compositionally biased region" description="Low complexity" evidence="1">
    <location>
        <begin position="226"/>
        <end position="240"/>
    </location>
</feature>